<feature type="transmembrane region" description="Helical" evidence="6">
    <location>
        <begin position="57"/>
        <end position="77"/>
    </location>
</feature>
<protein>
    <submittedName>
        <fullName evidence="7">Uncharacterized membrane protein YhhN</fullName>
    </submittedName>
</protein>
<accession>A0A1M6L2S5</accession>
<feature type="transmembrane region" description="Helical" evidence="6">
    <location>
        <begin position="30"/>
        <end position="50"/>
    </location>
</feature>
<name>A0A1M6L2S5_9FLAO</name>
<keyword evidence="4 6" id="KW-1133">Transmembrane helix</keyword>
<sequence>MKLRTIPFLWFFLLLVILDLWVGTSDFTGFRQLTKPLILTALLLYFGHFGKSLPKSIYRPTLLALLFSLLGDIFLLYDTQYELFFILGLGSFFMAHLCYALVFFNQRSPQLPKGFWFVLSLLITYGSTLYLVLAEKLGALKIPVLLYILGILTMAITAFARKKEGRPKPYTLVFTGALFFIVSDSILAVNKFLTAVPWSHLLVMGTYAVAQYLIVMGLLGTKSKSRATSKVIS</sequence>
<feature type="transmembrane region" description="Helical" evidence="6">
    <location>
        <begin position="139"/>
        <end position="160"/>
    </location>
</feature>
<feature type="transmembrane region" description="Helical" evidence="6">
    <location>
        <begin position="172"/>
        <end position="189"/>
    </location>
</feature>
<dbReference type="PANTHER" id="PTHR31885:SF6">
    <property type="entry name" value="GH04784P"/>
    <property type="match status" value="1"/>
</dbReference>
<feature type="transmembrane region" description="Helical" evidence="6">
    <location>
        <begin position="83"/>
        <end position="102"/>
    </location>
</feature>
<dbReference type="STRING" id="558155.SAMN04487911_12921"/>
<dbReference type="RefSeq" id="WP_072765517.1">
    <property type="nucleotide sequence ID" value="NZ_FQYX01000029.1"/>
</dbReference>
<keyword evidence="3 6" id="KW-0812">Transmembrane</keyword>
<dbReference type="GO" id="GO:0016020">
    <property type="term" value="C:membrane"/>
    <property type="evidence" value="ECO:0007669"/>
    <property type="project" value="UniProtKB-SubCell"/>
</dbReference>
<proteinExistence type="inferred from homology"/>
<evidence type="ECO:0000256" key="5">
    <source>
        <dbReference type="ARBA" id="ARBA00023136"/>
    </source>
</evidence>
<feature type="transmembrane region" description="Helical" evidence="6">
    <location>
        <begin position="201"/>
        <end position="220"/>
    </location>
</feature>
<dbReference type="GO" id="GO:0016787">
    <property type="term" value="F:hydrolase activity"/>
    <property type="evidence" value="ECO:0007669"/>
    <property type="project" value="TreeGrafter"/>
</dbReference>
<evidence type="ECO:0000256" key="6">
    <source>
        <dbReference type="SAM" id="Phobius"/>
    </source>
</evidence>
<evidence type="ECO:0000256" key="4">
    <source>
        <dbReference type="ARBA" id="ARBA00022989"/>
    </source>
</evidence>
<reference evidence="8" key="1">
    <citation type="submission" date="2016-11" db="EMBL/GenBank/DDBJ databases">
        <authorList>
            <person name="Varghese N."/>
            <person name="Submissions S."/>
        </authorList>
    </citation>
    <scope>NUCLEOTIDE SEQUENCE [LARGE SCALE GENOMIC DNA]</scope>
    <source>
        <strain evidence="8">CGMCC 1.8863</strain>
    </source>
</reference>
<dbReference type="Proteomes" id="UP000184231">
    <property type="component" value="Unassembled WGS sequence"/>
</dbReference>
<dbReference type="EMBL" id="FQYX01000029">
    <property type="protein sequence ID" value="SHJ65379.1"/>
    <property type="molecule type" value="Genomic_DNA"/>
</dbReference>
<dbReference type="AlphaFoldDB" id="A0A1M6L2S5"/>
<comment type="similarity">
    <text evidence="2">Belongs to the TMEM86 family.</text>
</comment>
<evidence type="ECO:0000313" key="8">
    <source>
        <dbReference type="Proteomes" id="UP000184231"/>
    </source>
</evidence>
<feature type="transmembrane region" description="Helical" evidence="6">
    <location>
        <begin position="114"/>
        <end position="133"/>
    </location>
</feature>
<dbReference type="OrthoDB" id="5651790at2"/>
<organism evidence="7 8">
    <name type="scientific">Arenibacter nanhaiticus</name>
    <dbReference type="NCBI Taxonomy" id="558155"/>
    <lineage>
        <taxon>Bacteria</taxon>
        <taxon>Pseudomonadati</taxon>
        <taxon>Bacteroidota</taxon>
        <taxon>Flavobacteriia</taxon>
        <taxon>Flavobacteriales</taxon>
        <taxon>Flavobacteriaceae</taxon>
        <taxon>Arenibacter</taxon>
    </lineage>
</organism>
<comment type="subcellular location">
    <subcellularLocation>
        <location evidence="1">Membrane</location>
        <topology evidence="1">Multi-pass membrane protein</topology>
    </subcellularLocation>
</comment>
<evidence type="ECO:0000256" key="2">
    <source>
        <dbReference type="ARBA" id="ARBA00007375"/>
    </source>
</evidence>
<dbReference type="InterPro" id="IPR012506">
    <property type="entry name" value="TMEM86B-like"/>
</dbReference>
<dbReference type="PANTHER" id="PTHR31885">
    <property type="entry name" value="GH04784P"/>
    <property type="match status" value="1"/>
</dbReference>
<dbReference type="Pfam" id="PF07947">
    <property type="entry name" value="YhhN"/>
    <property type="match status" value="1"/>
</dbReference>
<evidence type="ECO:0000256" key="1">
    <source>
        <dbReference type="ARBA" id="ARBA00004141"/>
    </source>
</evidence>
<keyword evidence="5 6" id="KW-0472">Membrane</keyword>
<keyword evidence="8" id="KW-1185">Reference proteome</keyword>
<evidence type="ECO:0000313" key="7">
    <source>
        <dbReference type="EMBL" id="SHJ65379.1"/>
    </source>
</evidence>
<evidence type="ECO:0000256" key="3">
    <source>
        <dbReference type="ARBA" id="ARBA00022692"/>
    </source>
</evidence>
<gene>
    <name evidence="7" type="ORF">SAMN04487911_12921</name>
</gene>
<feature type="transmembrane region" description="Helical" evidence="6">
    <location>
        <begin position="7"/>
        <end position="24"/>
    </location>
</feature>